<sequence>MSRGEYLTMLTAKTRYAIAASIDIALHSKGRKYVKTSEIASRQKISEKFLELILPPLKKQGILESLLGPGGGYRLAKEPDTIFLMQILKAVADTPKITRCGGDGQQSCTGEAKKCCTHNLWVVLEKRFNNFFESVTLQDIISDDVLRQEKNMHNGSILESHQEDIIYMDNNATATPFRYAVEKACILLKLPYNASSIHRRGQAAREVIEEARRLIKKNLILEENYELVFTASGTEANNMLFHNASDYHHIVCSTDHSSTLKVANNPIKVDVDENGIIKLESLKRALLENHGQKLVSLCLANSETGVIQPLDLIMEIAKKHGALVHTDATQAISRIYCRLNETQPDFITFSAHKMGGIIGAGCLVYRKYLSKELKPLILGGGQERNLRSGTENLAAIAAFGNASTFINTSIKNMKNIRSLRDYMEDEISKRMKSAVIVGQKAQRLPNTSCIIIPEIDGTTQLMHFDMHGICVSNGSACSSGQPEASHVLLAMGFDNNMAKSAIRISLGISNTKEEVKKLVSTWEILYNIRA</sequence>
<proteinExistence type="inferred from homology"/>
<dbReference type="InterPro" id="IPR015422">
    <property type="entry name" value="PyrdxlP-dep_Trfase_small"/>
</dbReference>
<dbReference type="GO" id="GO:0008483">
    <property type="term" value="F:transaminase activity"/>
    <property type="evidence" value="ECO:0007669"/>
    <property type="project" value="UniProtKB-KW"/>
</dbReference>
<dbReference type="PANTHER" id="PTHR11601:SF34">
    <property type="entry name" value="CYSTEINE DESULFURASE"/>
    <property type="match status" value="1"/>
</dbReference>
<dbReference type="EMBL" id="CP000237">
    <property type="protein sequence ID" value="ABD46036.1"/>
    <property type="molecule type" value="Genomic_DNA"/>
</dbReference>
<dbReference type="Pfam" id="PF02082">
    <property type="entry name" value="Rrf2"/>
    <property type="match status" value="1"/>
</dbReference>
<dbReference type="Gene3D" id="1.10.260.50">
    <property type="match status" value="1"/>
</dbReference>
<dbReference type="SUPFAM" id="SSF53383">
    <property type="entry name" value="PLP-dependent transferases"/>
    <property type="match status" value="1"/>
</dbReference>
<evidence type="ECO:0000313" key="7">
    <source>
        <dbReference type="Proteomes" id="UP000001942"/>
    </source>
</evidence>
<evidence type="ECO:0000256" key="1">
    <source>
        <dbReference type="ARBA" id="ARBA00001933"/>
    </source>
</evidence>
<dbReference type="NCBIfam" id="TIGR00738">
    <property type="entry name" value="rrf2_super"/>
    <property type="match status" value="1"/>
</dbReference>
<dbReference type="GO" id="GO:0031071">
    <property type="term" value="F:cysteine desulfurase activity"/>
    <property type="evidence" value="ECO:0007669"/>
    <property type="project" value="UniProtKB-EC"/>
</dbReference>
<accession>Q2GEA2</accession>
<reference evidence="6 7" key="1">
    <citation type="journal article" date="2006" name="PLoS Genet.">
        <title>Comparative genomics of emerging human ehrlichiosis agents.</title>
        <authorList>
            <person name="Dunning Hotopp J.C."/>
            <person name="Lin M."/>
            <person name="Madupu R."/>
            <person name="Crabtree J."/>
            <person name="Angiuoli S.V."/>
            <person name="Eisen J.A."/>
            <person name="Seshadri R."/>
            <person name="Ren Q."/>
            <person name="Wu M."/>
            <person name="Utterback T.R."/>
            <person name="Smith S."/>
            <person name="Lewis M."/>
            <person name="Khouri H."/>
            <person name="Zhang C."/>
            <person name="Niu H."/>
            <person name="Lin Q."/>
            <person name="Ohashi N."/>
            <person name="Zhi N."/>
            <person name="Nelson W."/>
            <person name="Brinkac L.M."/>
            <person name="Dodson R.J."/>
            <person name="Rosovitz M.J."/>
            <person name="Sundaram J."/>
            <person name="Daugherty S.C."/>
            <person name="Davidsen T."/>
            <person name="Durkin A.S."/>
            <person name="Gwinn M."/>
            <person name="Haft D.H."/>
            <person name="Selengut J.D."/>
            <person name="Sullivan S.A."/>
            <person name="Zafar N."/>
            <person name="Zhou L."/>
            <person name="Benahmed F."/>
            <person name="Forberger H."/>
            <person name="Halpin R."/>
            <person name="Mulligan S."/>
            <person name="Robinson J."/>
            <person name="White O."/>
            <person name="Rikihisa Y."/>
            <person name="Tettelin H."/>
        </authorList>
    </citation>
    <scope>NUCLEOTIDE SEQUENCE [LARGE SCALE GENOMIC DNA]</scope>
    <source>
        <strain evidence="7">ATCC VR-367 / Miyayama</strain>
    </source>
</reference>
<dbReference type="InterPro" id="IPR036390">
    <property type="entry name" value="WH_DNA-bd_sf"/>
</dbReference>
<dbReference type="InterPro" id="IPR036388">
    <property type="entry name" value="WH-like_DNA-bd_sf"/>
</dbReference>
<dbReference type="Proteomes" id="UP000001942">
    <property type="component" value="Chromosome"/>
</dbReference>
<dbReference type="KEGG" id="nse:NSE_0304"/>
<evidence type="ECO:0000256" key="4">
    <source>
        <dbReference type="ARBA" id="ARBA00050776"/>
    </source>
</evidence>
<keyword evidence="7" id="KW-1185">Reference proteome</keyword>
<dbReference type="InterPro" id="IPR030489">
    <property type="entry name" value="TR_Rrf2-type_CS"/>
</dbReference>
<name>Q2GEA2_EHRS3</name>
<dbReference type="eggNOG" id="COG1104">
    <property type="taxonomic scope" value="Bacteria"/>
</dbReference>
<dbReference type="Gene3D" id="3.90.1150.10">
    <property type="entry name" value="Aspartate Aminotransferase, domain 1"/>
    <property type="match status" value="1"/>
</dbReference>
<evidence type="ECO:0000259" key="5">
    <source>
        <dbReference type="Pfam" id="PF00266"/>
    </source>
</evidence>
<dbReference type="PANTHER" id="PTHR11601">
    <property type="entry name" value="CYSTEINE DESULFURYLASE FAMILY MEMBER"/>
    <property type="match status" value="1"/>
</dbReference>
<protein>
    <submittedName>
        <fullName evidence="6">Rrf2/aminotransferase, class V family protein</fullName>
    </submittedName>
</protein>
<dbReference type="PROSITE" id="PS51197">
    <property type="entry name" value="HTH_RRF2_2"/>
    <property type="match status" value="1"/>
</dbReference>
<dbReference type="InterPro" id="IPR000944">
    <property type="entry name" value="Tscrpt_reg_Rrf2"/>
</dbReference>
<evidence type="ECO:0000256" key="3">
    <source>
        <dbReference type="ARBA" id="ARBA00022898"/>
    </source>
</evidence>
<comment type="catalytic activity">
    <reaction evidence="4">
        <text>(sulfur carrier)-H + L-cysteine = (sulfur carrier)-SH + L-alanine</text>
        <dbReference type="Rhea" id="RHEA:43892"/>
        <dbReference type="Rhea" id="RHEA-COMP:14737"/>
        <dbReference type="Rhea" id="RHEA-COMP:14739"/>
        <dbReference type="ChEBI" id="CHEBI:29917"/>
        <dbReference type="ChEBI" id="CHEBI:35235"/>
        <dbReference type="ChEBI" id="CHEBI:57972"/>
        <dbReference type="ChEBI" id="CHEBI:64428"/>
        <dbReference type="EC" id="2.8.1.7"/>
    </reaction>
</comment>
<organism evidence="6 7">
    <name type="scientific">Ehrlichia sennetsu (strain ATCC VR-367 / Miyayama)</name>
    <name type="common">Neorickettsia sennetsu</name>
    <dbReference type="NCBI Taxonomy" id="222891"/>
    <lineage>
        <taxon>Bacteria</taxon>
        <taxon>Pseudomonadati</taxon>
        <taxon>Pseudomonadota</taxon>
        <taxon>Alphaproteobacteria</taxon>
        <taxon>Rickettsiales</taxon>
        <taxon>Anaplasmataceae</taxon>
        <taxon>Ehrlichia</taxon>
    </lineage>
</organism>
<dbReference type="AlphaFoldDB" id="Q2GEA2"/>
<keyword evidence="3" id="KW-0663">Pyridoxal phosphate</keyword>
<dbReference type="InterPro" id="IPR015421">
    <property type="entry name" value="PyrdxlP-dep_Trfase_major"/>
</dbReference>
<comment type="similarity">
    <text evidence="2">Belongs to the class-V pyridoxal-phosphate-dependent aminotransferase family. NifS/IscS subfamily.</text>
</comment>
<dbReference type="eggNOG" id="COG1959">
    <property type="taxonomic scope" value="Bacteria"/>
</dbReference>
<comment type="cofactor">
    <cofactor evidence="1">
        <name>pyridoxal 5'-phosphate</name>
        <dbReference type="ChEBI" id="CHEBI:597326"/>
    </cofactor>
</comment>
<feature type="domain" description="Aminotransferase class V" evidence="5">
    <location>
        <begin position="166"/>
        <end position="518"/>
    </location>
</feature>
<dbReference type="Gene3D" id="3.40.640.10">
    <property type="entry name" value="Type I PLP-dependent aspartate aminotransferase-like (Major domain)"/>
    <property type="match status" value="1"/>
</dbReference>
<dbReference type="SUPFAM" id="SSF46785">
    <property type="entry name" value="Winged helix' DNA-binding domain"/>
    <property type="match status" value="1"/>
</dbReference>
<dbReference type="PROSITE" id="PS01332">
    <property type="entry name" value="HTH_RRF2_1"/>
    <property type="match status" value="1"/>
</dbReference>
<dbReference type="HOGENOM" id="CLU_003433_0_0_5"/>
<dbReference type="Pfam" id="PF00266">
    <property type="entry name" value="Aminotran_5"/>
    <property type="match status" value="1"/>
</dbReference>
<evidence type="ECO:0000256" key="2">
    <source>
        <dbReference type="ARBA" id="ARBA00006490"/>
    </source>
</evidence>
<dbReference type="STRING" id="222891.NSE_0304"/>
<evidence type="ECO:0000313" key="6">
    <source>
        <dbReference type="EMBL" id="ABD46036.1"/>
    </source>
</evidence>
<dbReference type="InterPro" id="IPR015424">
    <property type="entry name" value="PyrdxlP-dep_Trfase"/>
</dbReference>
<dbReference type="InterPro" id="IPR000192">
    <property type="entry name" value="Aminotrans_V_dom"/>
</dbReference>
<gene>
    <name evidence="6" type="ordered locus">NSE_0304</name>
</gene>
<dbReference type="Gene3D" id="1.10.10.10">
    <property type="entry name" value="Winged helix-like DNA-binding domain superfamily/Winged helix DNA-binding domain"/>
    <property type="match status" value="1"/>
</dbReference>